<dbReference type="AlphaFoldDB" id="A0A7W3M0I1"/>
<evidence type="ECO:0000313" key="3">
    <source>
        <dbReference type="Proteomes" id="UP000572680"/>
    </source>
</evidence>
<keyword evidence="1" id="KW-1133">Transmembrane helix</keyword>
<reference evidence="2 3" key="1">
    <citation type="submission" date="2020-08" db="EMBL/GenBank/DDBJ databases">
        <title>Genomic Encyclopedia of Type Strains, Phase IV (KMG-IV): sequencing the most valuable type-strain genomes for metagenomic binning, comparative biology and taxonomic classification.</title>
        <authorList>
            <person name="Goeker M."/>
        </authorList>
    </citation>
    <scope>NUCLEOTIDE SEQUENCE [LARGE SCALE GENOMIC DNA]</scope>
    <source>
        <strain evidence="2 3">DSM 44197</strain>
    </source>
</reference>
<keyword evidence="1" id="KW-0472">Membrane</keyword>
<proteinExistence type="predicted"/>
<protein>
    <submittedName>
        <fullName evidence="2">Uncharacterized protein</fullName>
    </submittedName>
</protein>
<evidence type="ECO:0000313" key="2">
    <source>
        <dbReference type="EMBL" id="MBA8957736.1"/>
    </source>
</evidence>
<organism evidence="2 3">
    <name type="scientific">Actinomadura namibiensis</name>
    <dbReference type="NCBI Taxonomy" id="182080"/>
    <lineage>
        <taxon>Bacteria</taxon>
        <taxon>Bacillati</taxon>
        <taxon>Actinomycetota</taxon>
        <taxon>Actinomycetes</taxon>
        <taxon>Streptosporangiales</taxon>
        <taxon>Thermomonosporaceae</taxon>
        <taxon>Actinomadura</taxon>
    </lineage>
</organism>
<sequence length="88" mass="9176">MLAVTRIDLPDVVWALLTAAAVLAAVVALPMLAGGRARTRGGRRGDRIRIGPGLPALLGWATLRRWDSLLLAAATITVVAAVLLNARA</sequence>
<keyword evidence="1" id="KW-0812">Transmembrane</keyword>
<evidence type="ECO:0000256" key="1">
    <source>
        <dbReference type="SAM" id="Phobius"/>
    </source>
</evidence>
<keyword evidence="3" id="KW-1185">Reference proteome</keyword>
<feature type="transmembrane region" description="Helical" evidence="1">
    <location>
        <begin position="69"/>
        <end position="86"/>
    </location>
</feature>
<dbReference type="EMBL" id="JACJIA010000029">
    <property type="protein sequence ID" value="MBA8957736.1"/>
    <property type="molecule type" value="Genomic_DNA"/>
</dbReference>
<feature type="transmembrane region" description="Helical" evidence="1">
    <location>
        <begin position="12"/>
        <end position="35"/>
    </location>
</feature>
<dbReference type="Proteomes" id="UP000572680">
    <property type="component" value="Unassembled WGS sequence"/>
</dbReference>
<gene>
    <name evidence="2" type="ORF">HNR61_009435</name>
</gene>
<dbReference type="RefSeq" id="WP_182849531.1">
    <property type="nucleotide sequence ID" value="NZ_BAAALP010000091.1"/>
</dbReference>
<comment type="caution">
    <text evidence="2">The sequence shown here is derived from an EMBL/GenBank/DDBJ whole genome shotgun (WGS) entry which is preliminary data.</text>
</comment>
<name>A0A7W3M0I1_ACTNM</name>
<accession>A0A7W3M0I1</accession>